<feature type="domain" description="ARB-07466-like C-terminal" evidence="3">
    <location>
        <begin position="83"/>
        <end position="179"/>
    </location>
</feature>
<dbReference type="InterPro" id="IPR058593">
    <property type="entry name" value="ARB_07466-like_C"/>
</dbReference>
<protein>
    <submittedName>
        <fullName evidence="4">DUF4214 domain-containing protein</fullName>
    </submittedName>
</protein>
<dbReference type="EMBL" id="JABCJJ010000033">
    <property type="protein sequence ID" value="NMR21385.1"/>
    <property type="molecule type" value="Genomic_DNA"/>
</dbReference>
<sequence length="413" mass="44608">MRSFTKDAGRPLRVAVLALSLVLLGGVTAPAQAAELPPGPVAPAPAPDPIDAYVRYEGQTVCDPVARPGTQYLLDLALSYYKIGRSLGIARNCAIGGQSEHKDGRAFDWGVSVSKPAEKAAGDAFVNWLTAPGPDGKVGYNARRLGVMYVIWNRQIFSNSSASAGWKPYTGAVPHTDHVHVSLGWNGAYMRTSWWTGSAVPAEADARRYVTGVYRDLFHRDPDPSGLTTWSTLLAAGTPLVSVANSITSSAEYRGGLIRGAYDEFLDREPDAGGLANWLDEMARGMTIQTMEGGFLASQEYYDQSGGQDAVWVQRLYQHVLRRAAGEAEVQHWLGQLAAGQSRQDVAMGFLLSTERLGTVVDGYYQDLLDRGIDPAGLTHWVGAIQTGTRTEAIIGGIVSSREYWMNAVPTRS</sequence>
<name>A0A7Y0M081_CELFI</name>
<evidence type="ECO:0000313" key="4">
    <source>
        <dbReference type="EMBL" id="NMR21385.1"/>
    </source>
</evidence>
<reference evidence="4 5" key="1">
    <citation type="submission" date="2020-04" db="EMBL/GenBank/DDBJ databases">
        <title>Sequencing and Assembly of C. fimi.</title>
        <authorList>
            <person name="Ramsey A.R."/>
        </authorList>
    </citation>
    <scope>NUCLEOTIDE SEQUENCE [LARGE SCALE GENOMIC DNA]</scope>
    <source>
        <strain evidence="4 5">SB</strain>
    </source>
</reference>
<feature type="chain" id="PRO_5031464313" evidence="1">
    <location>
        <begin position="34"/>
        <end position="413"/>
    </location>
</feature>
<feature type="signal peptide" evidence="1">
    <location>
        <begin position="1"/>
        <end position="33"/>
    </location>
</feature>
<dbReference type="AlphaFoldDB" id="A0A7Y0M081"/>
<accession>A0A7Y0M081</accession>
<dbReference type="Pfam" id="PF26571">
    <property type="entry name" value="VldE"/>
    <property type="match status" value="1"/>
</dbReference>
<dbReference type="Gene3D" id="1.10.3130.20">
    <property type="entry name" value="Phycobilisome linker domain"/>
    <property type="match status" value="1"/>
</dbReference>
<keyword evidence="5" id="KW-1185">Reference proteome</keyword>
<evidence type="ECO:0000259" key="2">
    <source>
        <dbReference type="Pfam" id="PF13946"/>
    </source>
</evidence>
<dbReference type="InterPro" id="IPR025282">
    <property type="entry name" value="DUF4214"/>
</dbReference>
<evidence type="ECO:0000259" key="3">
    <source>
        <dbReference type="Pfam" id="PF26571"/>
    </source>
</evidence>
<feature type="domain" description="DUF4214" evidence="2">
    <location>
        <begin position="205"/>
        <end position="253"/>
    </location>
</feature>
<dbReference type="InterPro" id="IPR038255">
    <property type="entry name" value="PBS_linker_sf"/>
</dbReference>
<organism evidence="4 5">
    <name type="scientific">Cellulomonas fimi</name>
    <dbReference type="NCBI Taxonomy" id="1708"/>
    <lineage>
        <taxon>Bacteria</taxon>
        <taxon>Bacillati</taxon>
        <taxon>Actinomycetota</taxon>
        <taxon>Actinomycetes</taxon>
        <taxon>Micrococcales</taxon>
        <taxon>Cellulomonadaceae</taxon>
        <taxon>Cellulomonas</taxon>
    </lineage>
</organism>
<feature type="domain" description="DUF4214" evidence="2">
    <location>
        <begin position="294"/>
        <end position="356"/>
    </location>
</feature>
<gene>
    <name evidence="4" type="ORF">HIR71_14370</name>
</gene>
<dbReference type="Proteomes" id="UP000562124">
    <property type="component" value="Unassembled WGS sequence"/>
</dbReference>
<dbReference type="Pfam" id="PF13946">
    <property type="entry name" value="DUF4214"/>
    <property type="match status" value="3"/>
</dbReference>
<proteinExistence type="predicted"/>
<dbReference type="RefSeq" id="WP_169325758.1">
    <property type="nucleotide sequence ID" value="NZ_JABCJJ010000033.1"/>
</dbReference>
<evidence type="ECO:0000313" key="5">
    <source>
        <dbReference type="Proteomes" id="UP000562124"/>
    </source>
</evidence>
<comment type="caution">
    <text evidence="4">The sequence shown here is derived from an EMBL/GenBank/DDBJ whole genome shotgun (WGS) entry which is preliminary data.</text>
</comment>
<feature type="domain" description="DUF4214" evidence="2">
    <location>
        <begin position="361"/>
        <end position="404"/>
    </location>
</feature>
<keyword evidence="1" id="KW-0732">Signal</keyword>
<evidence type="ECO:0000256" key="1">
    <source>
        <dbReference type="SAM" id="SignalP"/>
    </source>
</evidence>